<organism evidence="2 4">
    <name type="scientific">Volvox reticuliferus</name>
    <dbReference type="NCBI Taxonomy" id="1737510"/>
    <lineage>
        <taxon>Eukaryota</taxon>
        <taxon>Viridiplantae</taxon>
        <taxon>Chlorophyta</taxon>
        <taxon>core chlorophytes</taxon>
        <taxon>Chlorophyceae</taxon>
        <taxon>CS clade</taxon>
        <taxon>Chlamydomonadales</taxon>
        <taxon>Volvocaceae</taxon>
        <taxon>Volvox</taxon>
    </lineage>
</organism>
<evidence type="ECO:0000256" key="1">
    <source>
        <dbReference type="SAM" id="SignalP"/>
    </source>
</evidence>
<dbReference type="OrthoDB" id="537253at2759"/>
<gene>
    <name evidence="2" type="ORF">Vretifemale_5224</name>
    <name evidence="3" type="ORF">Vretimale_8069</name>
</gene>
<evidence type="ECO:0000313" key="2">
    <source>
        <dbReference type="EMBL" id="GIL75432.1"/>
    </source>
</evidence>
<evidence type="ECO:0008006" key="5">
    <source>
        <dbReference type="Google" id="ProtNLM"/>
    </source>
</evidence>
<dbReference type="EMBL" id="BNCP01000007">
    <property type="protein sequence ID" value="GIL75432.1"/>
    <property type="molecule type" value="Genomic_DNA"/>
</dbReference>
<reference evidence="2" key="1">
    <citation type="journal article" date="2021" name="Proc. Natl. Acad. Sci. U.S.A.">
        <title>Three genomes in the algal genus Volvox reveal the fate of a haploid sex-determining region after a transition to homothallism.</title>
        <authorList>
            <person name="Yamamoto K."/>
            <person name="Hamaji T."/>
            <person name="Kawai-Toyooka H."/>
            <person name="Matsuzaki R."/>
            <person name="Takahashi F."/>
            <person name="Nishimura Y."/>
            <person name="Kawachi M."/>
            <person name="Noguchi H."/>
            <person name="Minakuchi Y."/>
            <person name="Umen J.G."/>
            <person name="Toyoda A."/>
            <person name="Nozaki H."/>
        </authorList>
    </citation>
    <scope>NUCLEOTIDE SEQUENCE</scope>
    <source>
        <strain evidence="3">NIES-3785</strain>
        <strain evidence="2">NIES-3786</strain>
    </source>
</reference>
<comment type="caution">
    <text evidence="2">The sequence shown here is derived from an EMBL/GenBank/DDBJ whole genome shotgun (WGS) entry which is preliminary data.</text>
</comment>
<feature type="signal peptide" evidence="1">
    <location>
        <begin position="1"/>
        <end position="16"/>
    </location>
</feature>
<keyword evidence="4" id="KW-1185">Reference proteome</keyword>
<dbReference type="AlphaFoldDB" id="A0A8J4FI71"/>
<dbReference type="EMBL" id="BNCQ01000013">
    <property type="protein sequence ID" value="GIM03307.1"/>
    <property type="molecule type" value="Genomic_DNA"/>
</dbReference>
<sequence>MLHLIILLGLANTLLAHGLGNHVGAQAGTGTAVELRRRQLQEQNREALIRLRSLLSELLSQTPATVAPYPARPAGRRRKLKSSARPTYATQCLYETPTSYSTPLSATHPPGSGRCYLNPMVLAHPNLPGPESPIEIMLMKSAWTAYQCSFEKRKERCGTYRHPPYDCRWQEDQDRCAVTSDYLLPRLLAYLHCRDDATLTPFWDRCYTVGVLTNDSDWCGQSDGNWARCWWFTTGSETGICGPSPGGGVESREAYDKLVAQMRNGVWQQDWFGSCETAELVYTIKSACNYVNDTECEQDYRCRLRPDLPIEYGRCRLRDDLVWEEFFGSGSALFIATKAAMAECANASSSPDSCKVAGSLAPEPGGEVTLNPDKFSDVIDLVFIEEVTPTSTAGPRAVPSLPLLAAAVATATWMSSWVLLQALWGPRGPDA</sequence>
<feature type="chain" id="PRO_5036271624" description="Folate receptor-like domain-containing protein" evidence="1">
    <location>
        <begin position="17"/>
        <end position="431"/>
    </location>
</feature>
<keyword evidence="1" id="KW-0732">Signal</keyword>
<proteinExistence type="predicted"/>
<accession>A0A8J4FI71</accession>
<evidence type="ECO:0000313" key="3">
    <source>
        <dbReference type="EMBL" id="GIM03307.1"/>
    </source>
</evidence>
<protein>
    <recommendedName>
        <fullName evidence="5">Folate receptor-like domain-containing protein</fullName>
    </recommendedName>
</protein>
<evidence type="ECO:0000313" key="4">
    <source>
        <dbReference type="Proteomes" id="UP000747110"/>
    </source>
</evidence>
<dbReference type="Proteomes" id="UP000747110">
    <property type="component" value="Unassembled WGS sequence"/>
</dbReference>
<name>A0A8J4FI71_9CHLO</name>
<dbReference type="Proteomes" id="UP000722791">
    <property type="component" value="Unassembled WGS sequence"/>
</dbReference>